<dbReference type="OrthoDB" id="4219700at2759"/>
<comment type="caution">
    <text evidence="2">The sequence shown here is derived from an EMBL/GenBank/DDBJ whole genome shotgun (WGS) entry which is preliminary data.</text>
</comment>
<evidence type="ECO:0000313" key="2">
    <source>
        <dbReference type="EMBL" id="EFE43236.1"/>
    </source>
</evidence>
<dbReference type="AlphaFoldDB" id="D4D4N4"/>
<name>D4D4N4_TRIVH</name>
<reference evidence="3" key="1">
    <citation type="journal article" date="2011" name="Genome Biol.">
        <title>Comparative and functional genomics provide insights into the pathogenicity of dermatophytic fungi.</title>
        <authorList>
            <person name="Burmester A."/>
            <person name="Shelest E."/>
            <person name="Gloeckner G."/>
            <person name="Heddergott C."/>
            <person name="Schindler S."/>
            <person name="Staib P."/>
            <person name="Heidel A."/>
            <person name="Felder M."/>
            <person name="Petzold A."/>
            <person name="Szafranski K."/>
            <person name="Feuermann M."/>
            <person name="Pedruzzi I."/>
            <person name="Priebe S."/>
            <person name="Groth M."/>
            <person name="Winkler R."/>
            <person name="Li W."/>
            <person name="Kniemeyer O."/>
            <person name="Schroeckh V."/>
            <person name="Hertweck C."/>
            <person name="Hube B."/>
            <person name="White T.C."/>
            <person name="Platzer M."/>
            <person name="Guthke R."/>
            <person name="Heitman J."/>
            <person name="Woestemeyer J."/>
            <person name="Zipfel P.F."/>
            <person name="Monod M."/>
            <person name="Brakhage A.A."/>
        </authorList>
    </citation>
    <scope>NUCLEOTIDE SEQUENCE [LARGE SCALE GENOMIC DNA]</scope>
    <source>
        <strain evidence="3">HKI 0517</strain>
    </source>
</reference>
<protein>
    <submittedName>
        <fullName evidence="2">Uncharacterized protein</fullName>
    </submittedName>
</protein>
<dbReference type="RefSeq" id="XP_003023854.1">
    <property type="nucleotide sequence ID" value="XM_003023808.1"/>
</dbReference>
<feature type="region of interest" description="Disordered" evidence="1">
    <location>
        <begin position="210"/>
        <end position="229"/>
    </location>
</feature>
<feature type="compositionally biased region" description="Polar residues" evidence="1">
    <location>
        <begin position="210"/>
        <end position="219"/>
    </location>
</feature>
<dbReference type="KEGG" id="tve:TRV_02050"/>
<sequence length="325" mass="37048">MLEIPPPPPPKPRVVLPWSEYDPGLLNGDGVAVRKCSTDYLASIYKTCLDTYRPNEVNLSPEEAERLTESVRHELTRLTSHPDLFPTPTAHERFFKLLQESVARVVKKRQDKENESIEESIRLRANILAREEEEILQEINRPSFKPGLKPWEQFLLKGSPGSGVVLPPDPPNGYVQMMPIGGVALHLRWLRENYTASKEYAEASQITQFLSNPPSADSSTEARDPEETISLTPNPYFEVRMVCLNISIYLDDLTPFKRRMPIPKHDRVIDRLESFNALIVRTNNDKERLEGEEPTNYNGDPSGVRAMLYRTIVEDIPDNTEENVA</sequence>
<evidence type="ECO:0000313" key="3">
    <source>
        <dbReference type="Proteomes" id="UP000008383"/>
    </source>
</evidence>
<dbReference type="HOGENOM" id="CLU_060785_0_0_1"/>
<dbReference type="EMBL" id="ACYE01000105">
    <property type="protein sequence ID" value="EFE43236.1"/>
    <property type="molecule type" value="Genomic_DNA"/>
</dbReference>
<gene>
    <name evidence="2" type="ORF">TRV_02050</name>
</gene>
<accession>D4D4N4</accession>
<proteinExistence type="predicted"/>
<evidence type="ECO:0000256" key="1">
    <source>
        <dbReference type="SAM" id="MobiDB-lite"/>
    </source>
</evidence>
<dbReference type="GeneID" id="9582466"/>
<organism evidence="2 3">
    <name type="scientific">Trichophyton verrucosum (strain HKI 0517)</name>
    <dbReference type="NCBI Taxonomy" id="663202"/>
    <lineage>
        <taxon>Eukaryota</taxon>
        <taxon>Fungi</taxon>
        <taxon>Dikarya</taxon>
        <taxon>Ascomycota</taxon>
        <taxon>Pezizomycotina</taxon>
        <taxon>Eurotiomycetes</taxon>
        <taxon>Eurotiomycetidae</taxon>
        <taxon>Onygenales</taxon>
        <taxon>Arthrodermataceae</taxon>
        <taxon>Trichophyton</taxon>
    </lineage>
</organism>
<keyword evidence="3" id="KW-1185">Reference proteome</keyword>
<dbReference type="Proteomes" id="UP000008383">
    <property type="component" value="Unassembled WGS sequence"/>
</dbReference>